<dbReference type="AlphaFoldDB" id="A0A1I0SXF7"/>
<proteinExistence type="predicted"/>
<name>A0A1I0SXF7_9SPHI</name>
<dbReference type="RefSeq" id="WP_090981538.1">
    <property type="nucleotide sequence ID" value="NZ_FOJM01000004.1"/>
</dbReference>
<accession>A0A1I0SXF7</accession>
<dbReference type="PANTHER" id="PTHR35337">
    <property type="entry name" value="SLR1478 PROTEIN"/>
    <property type="match status" value="1"/>
</dbReference>
<keyword evidence="1" id="KW-0472">Membrane</keyword>
<dbReference type="OrthoDB" id="9905525at2"/>
<evidence type="ECO:0000256" key="1">
    <source>
        <dbReference type="SAM" id="Phobius"/>
    </source>
</evidence>
<dbReference type="Proteomes" id="UP000198836">
    <property type="component" value="Unassembled WGS sequence"/>
</dbReference>
<feature type="transmembrane region" description="Helical" evidence="1">
    <location>
        <begin position="62"/>
        <end position="83"/>
    </location>
</feature>
<dbReference type="EMBL" id="FOJM01000004">
    <property type="protein sequence ID" value="SFA44189.1"/>
    <property type="molecule type" value="Genomic_DNA"/>
</dbReference>
<evidence type="ECO:0000313" key="3">
    <source>
        <dbReference type="Proteomes" id="UP000198836"/>
    </source>
</evidence>
<reference evidence="3" key="1">
    <citation type="submission" date="2016-10" db="EMBL/GenBank/DDBJ databases">
        <authorList>
            <person name="Varghese N."/>
            <person name="Submissions S."/>
        </authorList>
    </citation>
    <scope>NUCLEOTIDE SEQUENCE [LARGE SCALE GENOMIC DNA]</scope>
    <source>
        <strain evidence="3">DSM 18130</strain>
    </source>
</reference>
<keyword evidence="1" id="KW-1133">Transmembrane helix</keyword>
<feature type="transmembrane region" description="Helical" evidence="1">
    <location>
        <begin position="6"/>
        <end position="24"/>
    </location>
</feature>
<protein>
    <submittedName>
        <fullName evidence="2">Stage II sporulation protein M</fullName>
    </submittedName>
</protein>
<organism evidence="2 3">
    <name type="scientific">Pedobacter suwonensis</name>
    <dbReference type="NCBI Taxonomy" id="332999"/>
    <lineage>
        <taxon>Bacteria</taxon>
        <taxon>Pseudomonadati</taxon>
        <taxon>Bacteroidota</taxon>
        <taxon>Sphingobacteriia</taxon>
        <taxon>Sphingobacteriales</taxon>
        <taxon>Sphingobacteriaceae</taxon>
        <taxon>Pedobacter</taxon>
    </lineage>
</organism>
<evidence type="ECO:0000313" key="2">
    <source>
        <dbReference type="EMBL" id="SFA44189.1"/>
    </source>
</evidence>
<keyword evidence="1" id="KW-0812">Transmembrane</keyword>
<dbReference type="InterPro" id="IPR002798">
    <property type="entry name" value="SpoIIM-like"/>
</dbReference>
<dbReference type="STRING" id="332999.SAMN04488511_10450"/>
<dbReference type="PANTHER" id="PTHR35337:SF1">
    <property type="entry name" value="SLR1478 PROTEIN"/>
    <property type="match status" value="1"/>
</dbReference>
<gene>
    <name evidence="2" type="ORF">SAMN04488511_10450</name>
</gene>
<dbReference type="Pfam" id="PF01944">
    <property type="entry name" value="SpoIIM"/>
    <property type="match status" value="1"/>
</dbReference>
<feature type="transmembrane region" description="Helical" evidence="1">
    <location>
        <begin position="115"/>
        <end position="138"/>
    </location>
</feature>
<sequence length="174" mass="19679">MKNYFILSLVTYAMGIAVCFCIDIDTSFSKSDTEKIETFYSGFKQEKKTQVLSHIIKNNLNVLLINFIGIFSFGVLSFINTAYNGFTLTYILRSASSAYSSEQLLNNILPHSIELIGLLISTAISFYCGVHFFKFCFIKTQPKKFKLNQIIYLAIVSVFITIIAGFFEVYVSLA</sequence>
<keyword evidence="3" id="KW-1185">Reference proteome</keyword>
<feature type="transmembrane region" description="Helical" evidence="1">
    <location>
        <begin position="150"/>
        <end position="171"/>
    </location>
</feature>